<dbReference type="OrthoDB" id="5865767at2759"/>
<feature type="compositionally biased region" description="Low complexity" evidence="1">
    <location>
        <begin position="652"/>
        <end position="696"/>
    </location>
</feature>
<dbReference type="InterPro" id="IPR001849">
    <property type="entry name" value="PH_domain"/>
</dbReference>
<evidence type="ECO:0000259" key="2">
    <source>
        <dbReference type="SMART" id="SM00233"/>
    </source>
</evidence>
<evidence type="ECO:0000313" key="4">
    <source>
        <dbReference type="Proteomes" id="UP000184267"/>
    </source>
</evidence>
<keyword evidence="4" id="KW-1185">Reference proteome</keyword>
<feature type="compositionally biased region" description="Basic and acidic residues" evidence="1">
    <location>
        <begin position="548"/>
        <end position="567"/>
    </location>
</feature>
<dbReference type="SMART" id="SM00233">
    <property type="entry name" value="PH"/>
    <property type="match status" value="1"/>
</dbReference>
<feature type="region of interest" description="Disordered" evidence="1">
    <location>
        <begin position="1"/>
        <end position="32"/>
    </location>
</feature>
<dbReference type="OMA" id="WESKVGV"/>
<gene>
    <name evidence="3" type="ORF">TRAPUB_8566</name>
</gene>
<name>A0A1M2W4S6_TRAPU</name>
<dbReference type="InterPro" id="IPR011993">
    <property type="entry name" value="PH-like_dom_sf"/>
</dbReference>
<dbReference type="PANTHER" id="PTHR37283:SF1">
    <property type="entry name" value="PH DOMAIN-CONTAINING PROTEIN YHR131C"/>
    <property type="match status" value="1"/>
</dbReference>
<evidence type="ECO:0000313" key="3">
    <source>
        <dbReference type="EMBL" id="OJT14875.1"/>
    </source>
</evidence>
<feature type="region of interest" description="Disordered" evidence="1">
    <location>
        <begin position="167"/>
        <end position="458"/>
    </location>
</feature>
<dbReference type="PANTHER" id="PTHR37283">
    <property type="entry name" value="PH DOMAIN-CONTAINING PROTEIN YHR131C"/>
    <property type="match status" value="1"/>
</dbReference>
<sequence>MDHFHATVLSGARSTAQRTELPIPPTVPITRHTDLTRPAAEGLPATAGTSATPTRILPSRSIHADDAPQDNAQQVAIPPSLPLPTSPSPSSGQLAIENRSQTLPSRRFSISEVRSVEGQSATVGTSIRRALAPRLATLPPPMMAGYNADGRARLTPSLVTRQAPMPLLNLPMLPPPTPSQQTRPGRPTAPLRSIPALPMQGPSDADQEADHENASLEEEEEEEEAEESASAEAQDGDSGESGDEDDHEYSAPRQPSATGGTPRLGLLPHVDTSGFSVSFGDATSVPTQRTPHVQAGFPLDYFTSKSPERAFSPMRTPRPADFTPHGQDVPQLRTVPMPSTPGSPRPGLYHLGSRSMVDLLSTRKEKDKIISPKLGHALSRKRPQAFAAVEGQPTPVEEEPPAPEPESPDDVITSPMLRRRRSLPDYDPSSDPPPYPDLQFQRKNPSPKIVPRDEEGREQLPAYSNAIHLVGVMPRKVEFTQPGVQAKDRKWRRVYCVLEGTMFCVYKAPPAESAVSAIEQWWESKVGVGDITSVDVAAMTSSGIRVNAVRERPQDDLGSERPQKISEEREDGQNSAPNGRGEEGPSQPPSPQLPASRSRLHLGSRLLLHRQRSKSVSRLGSNSNISSSWVSIDRPSASHSNSHMRRSMDTLGSSQMSNGSSGASHTTTSTGLTIPSPTSSLLSASPTSSSDGASRFSRSRHILHTNSSGDGKDKEKGKETEYVPDPKDLLRKYSMQHAESGLASDYIKRKNVIRVRMEGEQFLLQAKDVAAVIDWIECIQMGTNVALDLDERPMPRGPIFPRMYFCLNL</sequence>
<proteinExistence type="predicted"/>
<feature type="compositionally biased region" description="Basic and acidic residues" evidence="1">
    <location>
        <begin position="710"/>
        <end position="721"/>
    </location>
</feature>
<reference evidence="3 4" key="1">
    <citation type="submission" date="2016-10" db="EMBL/GenBank/DDBJ databases">
        <title>Genome sequence of the basidiomycete white-rot fungus Trametes pubescens.</title>
        <authorList>
            <person name="Makela M.R."/>
            <person name="Granchi Z."/>
            <person name="Peng M."/>
            <person name="De Vries R.P."/>
            <person name="Grigoriev I."/>
            <person name="Riley R."/>
            <person name="Hilden K."/>
        </authorList>
    </citation>
    <scope>NUCLEOTIDE SEQUENCE [LARGE SCALE GENOMIC DNA]</scope>
    <source>
        <strain evidence="3 4">FBCC735</strain>
    </source>
</reference>
<dbReference type="AlphaFoldDB" id="A0A1M2W4S6"/>
<dbReference type="EMBL" id="MNAD01000226">
    <property type="protein sequence ID" value="OJT14875.1"/>
    <property type="molecule type" value="Genomic_DNA"/>
</dbReference>
<feature type="compositionally biased region" description="Low complexity" evidence="1">
    <location>
        <begin position="616"/>
        <end position="632"/>
    </location>
</feature>
<comment type="caution">
    <text evidence="3">The sequence shown here is derived from an EMBL/GenBank/DDBJ whole genome shotgun (WGS) entry which is preliminary data.</text>
</comment>
<feature type="region of interest" description="Disordered" evidence="1">
    <location>
        <begin position="609"/>
        <end position="721"/>
    </location>
</feature>
<evidence type="ECO:0000256" key="1">
    <source>
        <dbReference type="SAM" id="MobiDB-lite"/>
    </source>
</evidence>
<organism evidence="3 4">
    <name type="scientific">Trametes pubescens</name>
    <name type="common">White-rot fungus</name>
    <dbReference type="NCBI Taxonomy" id="154538"/>
    <lineage>
        <taxon>Eukaryota</taxon>
        <taxon>Fungi</taxon>
        <taxon>Dikarya</taxon>
        <taxon>Basidiomycota</taxon>
        <taxon>Agaricomycotina</taxon>
        <taxon>Agaricomycetes</taxon>
        <taxon>Polyporales</taxon>
        <taxon>Polyporaceae</taxon>
        <taxon>Trametes</taxon>
    </lineage>
</organism>
<dbReference type="Proteomes" id="UP000184267">
    <property type="component" value="Unassembled WGS sequence"/>
</dbReference>
<dbReference type="STRING" id="154538.A0A1M2W4S6"/>
<feature type="compositionally biased region" description="Basic and acidic residues" evidence="1">
    <location>
        <begin position="361"/>
        <end position="370"/>
    </location>
</feature>
<feature type="compositionally biased region" description="Acidic residues" evidence="1">
    <location>
        <begin position="396"/>
        <end position="409"/>
    </location>
</feature>
<feature type="domain" description="PH" evidence="2">
    <location>
        <begin position="467"/>
        <end position="786"/>
    </location>
</feature>
<dbReference type="Gene3D" id="2.30.29.30">
    <property type="entry name" value="Pleckstrin-homology domain (PH domain)/Phosphotyrosine-binding domain (PTB)"/>
    <property type="match status" value="2"/>
</dbReference>
<feature type="compositionally biased region" description="Acidic residues" evidence="1">
    <location>
        <begin position="215"/>
        <end position="247"/>
    </location>
</feature>
<feature type="region of interest" description="Disordered" evidence="1">
    <location>
        <begin position="548"/>
        <end position="597"/>
    </location>
</feature>
<accession>A0A1M2W4S6</accession>
<feature type="region of interest" description="Disordered" evidence="1">
    <location>
        <begin position="74"/>
        <end position="101"/>
    </location>
</feature>
<dbReference type="SUPFAM" id="SSF50729">
    <property type="entry name" value="PH domain-like"/>
    <property type="match status" value="1"/>
</dbReference>
<protein>
    <recommendedName>
        <fullName evidence="2">PH domain-containing protein</fullName>
    </recommendedName>
</protein>